<protein>
    <submittedName>
        <fullName evidence="5">Putative thioester reductase domain-containing protein</fullName>
    </submittedName>
</protein>
<evidence type="ECO:0000259" key="4">
    <source>
        <dbReference type="PROSITE" id="PS50075"/>
    </source>
</evidence>
<dbReference type="SMART" id="SM00823">
    <property type="entry name" value="PKS_PP"/>
    <property type="match status" value="1"/>
</dbReference>
<dbReference type="InterPro" id="IPR020806">
    <property type="entry name" value="PKS_PP-bd"/>
</dbReference>
<proteinExistence type="predicted"/>
<dbReference type="Gene3D" id="1.10.1200.10">
    <property type="entry name" value="ACP-like"/>
    <property type="match status" value="1"/>
</dbReference>
<dbReference type="PROSITE" id="PS00455">
    <property type="entry name" value="AMP_BINDING"/>
    <property type="match status" value="1"/>
</dbReference>
<dbReference type="InterPro" id="IPR036291">
    <property type="entry name" value="NAD(P)-bd_dom_sf"/>
</dbReference>
<accession>A0A0G2FVU8</accession>
<dbReference type="Pfam" id="PF00550">
    <property type="entry name" value="PP-binding"/>
    <property type="match status" value="1"/>
</dbReference>
<dbReference type="PROSITE" id="PS50075">
    <property type="entry name" value="CARRIER"/>
    <property type="match status" value="1"/>
</dbReference>
<evidence type="ECO:0000313" key="5">
    <source>
        <dbReference type="EMBL" id="KKY38034.1"/>
    </source>
</evidence>
<dbReference type="InterPro" id="IPR042099">
    <property type="entry name" value="ANL_N_sf"/>
</dbReference>
<feature type="domain" description="Carrier" evidence="4">
    <location>
        <begin position="407"/>
        <end position="488"/>
    </location>
</feature>
<dbReference type="InterPro" id="IPR013120">
    <property type="entry name" value="FAR_NAD-bd"/>
</dbReference>
<sequence>MGRVQASTQEDQPGFDLLAMAQMDEIEAISRRGARIDLPEVQYKDDTDTPFLVIHSGGTTGLPKPVARHVGFELRHVGRRISQTGPDLLATLPVFHSFGFANFVATLWGTFGLSLLNASRPVTASVILKALDITNCKALATVPHLLKFINETPGGAERLARLQRVAAAGAAMPEVLGNELSGKGVKIISPYGQSESGGLMVNSPGRDWIWLTATPIAEPYLRFDPYGDEDQGLWHLIVLPGMPTLVASNRPDGSYATQDLFVRHPTDPKKWKFSRRADDIIVLVNGLKADPHLLEESVAKNHNVDTAMAFGAGRDSLGLIVVPSASAAGLSKEELAVRVAPDLEMGNSRVSAYARVSLDSVIFREAGSEVPRTAKDTLIRSKFLEICKDDIDAHYAAREAQTNAQVSVADDEVKGIVREVVGSVVSAGYAELGTDTDFFGLGMDSLQASHVRARLLRRVSVGGRVLPTNVVFENPTVGQLTDYLLAVRNGEVSKDAKNSEKANAQRLVHKYSQFPQCAGQKIHAPPGRVVLLTGATGFIGRHVVHRLVSWPKVDRIYCLVRADSNEAAELRIAESLRGARLEATDHGNRSRVVALASDLGEARLGLNDEQYETLRTSVTDIIHGAWAVNFNMSLSSFENPSIASVSHLLDFAISSPLQPRPRFSFISSIATVILAMAQGQVKEMRYGWEAATQMGYGQSKWVAEEICSAAANYAAQKGFDFSVQILRVGQVVGDTKHGMWNPKEAIPVTVQSALTTGALPVREGDEVVFWLPVDIAGAAIVELALRSRSGDDGKEARVFHVSSTTPLRWNAEFLPALGRNNLSFEAVPPQEWLRRLESAVPNHRLLQFFKRTYGVVRDDRECESVGGELDLSEARKYSSALRSATKIDEELICKFLNYWLGLEAWKSIQNKTATGDQARAPQVGRKDSGVGIGKIE</sequence>
<gene>
    <name evidence="5" type="ORF">UCDDA912_g01944</name>
</gene>
<keyword evidence="1" id="KW-0596">Phosphopantetheine</keyword>
<organism evidence="5 6">
    <name type="scientific">Diaporthe ampelina</name>
    <dbReference type="NCBI Taxonomy" id="1214573"/>
    <lineage>
        <taxon>Eukaryota</taxon>
        <taxon>Fungi</taxon>
        <taxon>Dikarya</taxon>
        <taxon>Ascomycota</taxon>
        <taxon>Pezizomycotina</taxon>
        <taxon>Sordariomycetes</taxon>
        <taxon>Sordariomycetidae</taxon>
        <taxon>Diaporthales</taxon>
        <taxon>Diaporthaceae</taxon>
        <taxon>Diaporthe</taxon>
    </lineage>
</organism>
<evidence type="ECO:0000256" key="3">
    <source>
        <dbReference type="SAM" id="MobiDB-lite"/>
    </source>
</evidence>
<evidence type="ECO:0000256" key="1">
    <source>
        <dbReference type="ARBA" id="ARBA00022450"/>
    </source>
</evidence>
<dbReference type="Pfam" id="PF00501">
    <property type="entry name" value="AMP-binding"/>
    <property type="match status" value="1"/>
</dbReference>
<dbReference type="STRING" id="1214573.A0A0G2FVU8"/>
<dbReference type="Gene3D" id="3.40.50.12780">
    <property type="entry name" value="N-terminal domain of ligase-like"/>
    <property type="match status" value="1"/>
</dbReference>
<dbReference type="SUPFAM" id="SSF51735">
    <property type="entry name" value="NAD(P)-binding Rossmann-fold domains"/>
    <property type="match status" value="1"/>
</dbReference>
<keyword evidence="2" id="KW-0597">Phosphoprotein</keyword>
<reference evidence="5 6" key="1">
    <citation type="submission" date="2015-05" db="EMBL/GenBank/DDBJ databases">
        <title>Distinctive expansion of gene families associated with plant cell wall degradation and secondary metabolism in the genomes of grapevine trunk pathogens.</title>
        <authorList>
            <person name="Lawrence D.P."/>
            <person name="Travadon R."/>
            <person name="Rolshausen P.E."/>
            <person name="Baumgartner K."/>
        </authorList>
    </citation>
    <scope>NUCLEOTIDE SEQUENCE [LARGE SCALE GENOMIC DNA]</scope>
    <source>
        <strain evidence="5">DA912</strain>
    </source>
</reference>
<dbReference type="Pfam" id="PF07993">
    <property type="entry name" value="NAD_binding_4"/>
    <property type="match status" value="1"/>
</dbReference>
<dbReference type="Proteomes" id="UP000034680">
    <property type="component" value="Unassembled WGS sequence"/>
</dbReference>
<dbReference type="InterPro" id="IPR009081">
    <property type="entry name" value="PP-bd_ACP"/>
</dbReference>
<dbReference type="Gene3D" id="3.40.50.720">
    <property type="entry name" value="NAD(P)-binding Rossmann-like Domain"/>
    <property type="match status" value="1"/>
</dbReference>
<dbReference type="EMBL" id="LCUC01000062">
    <property type="protein sequence ID" value="KKY38034.1"/>
    <property type="molecule type" value="Genomic_DNA"/>
</dbReference>
<keyword evidence="6" id="KW-1185">Reference proteome</keyword>
<dbReference type="InterPro" id="IPR020845">
    <property type="entry name" value="AMP-binding_CS"/>
</dbReference>
<dbReference type="OrthoDB" id="429813at2759"/>
<dbReference type="PANTHER" id="PTHR43439">
    <property type="entry name" value="PHENYLACETATE-COENZYME A LIGASE"/>
    <property type="match status" value="1"/>
</dbReference>
<comment type="caution">
    <text evidence="5">The sequence shown here is derived from an EMBL/GenBank/DDBJ whole genome shotgun (WGS) entry which is preliminary data.</text>
</comment>
<name>A0A0G2FVU8_9PEZI</name>
<dbReference type="InterPro" id="IPR051414">
    <property type="entry name" value="Adenylate-forming_Reductase"/>
</dbReference>
<dbReference type="SUPFAM" id="SSF47336">
    <property type="entry name" value="ACP-like"/>
    <property type="match status" value="1"/>
</dbReference>
<evidence type="ECO:0000313" key="6">
    <source>
        <dbReference type="Proteomes" id="UP000034680"/>
    </source>
</evidence>
<dbReference type="SUPFAM" id="SSF56801">
    <property type="entry name" value="Acetyl-CoA synthetase-like"/>
    <property type="match status" value="1"/>
</dbReference>
<evidence type="ECO:0000256" key="2">
    <source>
        <dbReference type="ARBA" id="ARBA00022553"/>
    </source>
</evidence>
<feature type="region of interest" description="Disordered" evidence="3">
    <location>
        <begin position="913"/>
        <end position="936"/>
    </location>
</feature>
<reference evidence="5 6" key="2">
    <citation type="submission" date="2015-05" db="EMBL/GenBank/DDBJ databases">
        <authorList>
            <person name="Morales-Cruz A."/>
            <person name="Amrine K.C."/>
            <person name="Cantu D."/>
        </authorList>
    </citation>
    <scope>NUCLEOTIDE SEQUENCE [LARGE SCALE GENOMIC DNA]</scope>
    <source>
        <strain evidence="5">DA912</strain>
    </source>
</reference>
<dbReference type="InterPro" id="IPR036736">
    <property type="entry name" value="ACP-like_sf"/>
</dbReference>
<dbReference type="GO" id="GO:0031177">
    <property type="term" value="F:phosphopantetheine binding"/>
    <property type="evidence" value="ECO:0007669"/>
    <property type="project" value="InterPro"/>
</dbReference>
<dbReference type="PANTHER" id="PTHR43439:SF2">
    <property type="entry name" value="ENZYME, PUTATIVE (JCVI)-RELATED"/>
    <property type="match status" value="1"/>
</dbReference>
<dbReference type="Pfam" id="PF23562">
    <property type="entry name" value="AMP-binding_C_3"/>
    <property type="match status" value="1"/>
</dbReference>
<dbReference type="InterPro" id="IPR000873">
    <property type="entry name" value="AMP-dep_synth/lig_dom"/>
</dbReference>
<dbReference type="AlphaFoldDB" id="A0A0G2FVU8"/>